<dbReference type="Pfam" id="PF00010">
    <property type="entry name" value="HLH"/>
    <property type="match status" value="1"/>
</dbReference>
<keyword evidence="2" id="KW-0238">DNA-binding</keyword>
<dbReference type="PANTHER" id="PTHR13864:SF15">
    <property type="entry name" value="T-CELL ACUTE LYMPHOCYTIC LEUKEMIA PROTEIN 1 HOMOLOG-RELATED"/>
    <property type="match status" value="1"/>
</dbReference>
<evidence type="ECO:0000259" key="5">
    <source>
        <dbReference type="PROSITE" id="PS50888"/>
    </source>
</evidence>
<dbReference type="InterPro" id="IPR040238">
    <property type="entry name" value="TAL-like"/>
</dbReference>
<keyword evidence="3" id="KW-0804">Transcription</keyword>
<comment type="caution">
    <text evidence="6">The sequence shown here is derived from an EMBL/GenBank/DDBJ whole genome shotgun (WGS) entry which is preliminary data.</text>
</comment>
<dbReference type="SMART" id="SM00353">
    <property type="entry name" value="HLH"/>
    <property type="match status" value="1"/>
</dbReference>
<dbReference type="Gene3D" id="4.10.280.10">
    <property type="entry name" value="Helix-loop-helix DNA-binding domain"/>
    <property type="match status" value="1"/>
</dbReference>
<evidence type="ECO:0000313" key="7">
    <source>
        <dbReference type="Proteomes" id="UP001372834"/>
    </source>
</evidence>
<dbReference type="InterPro" id="IPR036638">
    <property type="entry name" value="HLH_DNA-bd_sf"/>
</dbReference>
<feature type="region of interest" description="Disordered" evidence="4">
    <location>
        <begin position="359"/>
        <end position="386"/>
    </location>
</feature>
<feature type="compositionally biased region" description="Basic residues" evidence="4">
    <location>
        <begin position="223"/>
        <end position="242"/>
    </location>
</feature>
<reference evidence="6 7" key="1">
    <citation type="submission" date="2023-10" db="EMBL/GenBank/DDBJ databases">
        <title>Genomes of two closely related lineages of the louse Polyplax serrata with different host specificities.</title>
        <authorList>
            <person name="Martinu J."/>
            <person name="Tarabai H."/>
            <person name="Stefka J."/>
            <person name="Hypsa V."/>
        </authorList>
    </citation>
    <scope>NUCLEOTIDE SEQUENCE [LARGE SCALE GENOMIC DNA]</scope>
    <source>
        <strain evidence="6">HR10_N</strain>
    </source>
</reference>
<dbReference type="AlphaFoldDB" id="A0AAN8S2H5"/>
<sequence>MGALGLEKTTPGSQSQPNPPRRVAIGQERRVHATGAHDSERLRILSLSPNFTLVSYNGGVRSETFGMEWSGSLDGEGTDYSTTSSPPRRRTPSCANGAHQDGSRECDSMSEELDDDLSDDFSMLESEDDEEARTESPKKGPLIHCIANGFLLFSNEAKIVAFASKREIHLEDTSGLSFPSLLTRTSGILPLDVLRIHHQQHHHPSTHQLMTHQLGNGNNNGNHHSHHNDHLHNHHHHHHHSHPRLVVKKIFTNTRERWRQQNVSGAFAELRKLVPTHPPDKKLSKNEILRMAIKYINLLTNIVEWQKKHDNGLNGVIVKSFAIKVEKSEDHSCHEEVNLRPVEDLHVCAARNSRKQHLTVSELTEKEEKSLKQSYSNESTVNLNGRKCDKKTVTSVVKTPGQS</sequence>
<feature type="compositionally biased region" description="Polar residues" evidence="4">
    <location>
        <begin position="373"/>
        <end position="383"/>
    </location>
</feature>
<name>A0AAN8S2H5_POLSC</name>
<dbReference type="InterPro" id="IPR011598">
    <property type="entry name" value="bHLH_dom"/>
</dbReference>
<feature type="region of interest" description="Disordered" evidence="4">
    <location>
        <begin position="67"/>
        <end position="114"/>
    </location>
</feature>
<evidence type="ECO:0000256" key="2">
    <source>
        <dbReference type="ARBA" id="ARBA00023125"/>
    </source>
</evidence>
<dbReference type="PROSITE" id="PS50888">
    <property type="entry name" value="BHLH"/>
    <property type="match status" value="1"/>
</dbReference>
<dbReference type="Proteomes" id="UP001372834">
    <property type="component" value="Unassembled WGS sequence"/>
</dbReference>
<dbReference type="GO" id="GO:0046983">
    <property type="term" value="F:protein dimerization activity"/>
    <property type="evidence" value="ECO:0007669"/>
    <property type="project" value="InterPro"/>
</dbReference>
<protein>
    <recommendedName>
        <fullName evidence="5">BHLH domain-containing protein</fullName>
    </recommendedName>
</protein>
<dbReference type="GO" id="GO:0000981">
    <property type="term" value="F:DNA-binding transcription factor activity, RNA polymerase II-specific"/>
    <property type="evidence" value="ECO:0007669"/>
    <property type="project" value="InterPro"/>
</dbReference>
<dbReference type="SUPFAM" id="SSF47459">
    <property type="entry name" value="HLH, helix-loop-helix DNA-binding domain"/>
    <property type="match status" value="1"/>
</dbReference>
<organism evidence="6 7">
    <name type="scientific">Polyplax serrata</name>
    <name type="common">Common mouse louse</name>
    <dbReference type="NCBI Taxonomy" id="468196"/>
    <lineage>
        <taxon>Eukaryota</taxon>
        <taxon>Metazoa</taxon>
        <taxon>Ecdysozoa</taxon>
        <taxon>Arthropoda</taxon>
        <taxon>Hexapoda</taxon>
        <taxon>Insecta</taxon>
        <taxon>Pterygota</taxon>
        <taxon>Neoptera</taxon>
        <taxon>Paraneoptera</taxon>
        <taxon>Psocodea</taxon>
        <taxon>Troctomorpha</taxon>
        <taxon>Phthiraptera</taxon>
        <taxon>Anoplura</taxon>
        <taxon>Polyplacidae</taxon>
        <taxon>Polyplax</taxon>
    </lineage>
</organism>
<dbReference type="GO" id="GO:0000978">
    <property type="term" value="F:RNA polymerase II cis-regulatory region sequence-specific DNA binding"/>
    <property type="evidence" value="ECO:0007669"/>
    <property type="project" value="TreeGrafter"/>
</dbReference>
<proteinExistence type="predicted"/>
<evidence type="ECO:0000256" key="3">
    <source>
        <dbReference type="ARBA" id="ARBA00023163"/>
    </source>
</evidence>
<dbReference type="PANTHER" id="PTHR13864">
    <property type="entry name" value="T-CELL ACUTE LYMPHOCYTIC LEUKEMIA/STEM CELL LEUKEMIA-RELATED"/>
    <property type="match status" value="1"/>
</dbReference>
<evidence type="ECO:0000256" key="4">
    <source>
        <dbReference type="SAM" id="MobiDB-lite"/>
    </source>
</evidence>
<feature type="region of interest" description="Disordered" evidence="4">
    <location>
        <begin position="200"/>
        <end position="242"/>
    </location>
</feature>
<evidence type="ECO:0000256" key="1">
    <source>
        <dbReference type="ARBA" id="ARBA00023015"/>
    </source>
</evidence>
<evidence type="ECO:0000313" key="6">
    <source>
        <dbReference type="EMBL" id="KAK6642361.1"/>
    </source>
</evidence>
<dbReference type="CDD" id="cd19708">
    <property type="entry name" value="bHLH_TS_dHLH3B_like"/>
    <property type="match status" value="1"/>
</dbReference>
<feature type="domain" description="BHLH" evidence="5">
    <location>
        <begin position="247"/>
        <end position="299"/>
    </location>
</feature>
<dbReference type="FunFam" id="4.10.280.10:FF:000015">
    <property type="entry name" value="T-cell acute lymphocytic leukemia 1"/>
    <property type="match status" value="1"/>
</dbReference>
<dbReference type="EMBL" id="JAWJWE010000002">
    <property type="protein sequence ID" value="KAK6642361.1"/>
    <property type="molecule type" value="Genomic_DNA"/>
</dbReference>
<gene>
    <name evidence="6" type="ORF">RUM43_003862</name>
</gene>
<keyword evidence="1" id="KW-0805">Transcription regulation</keyword>
<feature type="region of interest" description="Disordered" evidence="4">
    <location>
        <begin position="1"/>
        <end position="27"/>
    </location>
</feature>
<accession>A0AAN8S2H5</accession>